<keyword evidence="3" id="KW-1185">Reference proteome</keyword>
<gene>
    <name evidence="2" type="ORF">HOP52_19010</name>
</gene>
<evidence type="ECO:0000313" key="2">
    <source>
        <dbReference type="EMBL" id="MCG6659837.1"/>
    </source>
</evidence>
<dbReference type="Pfam" id="PF01381">
    <property type="entry name" value="HTH_3"/>
    <property type="match status" value="1"/>
</dbReference>
<evidence type="ECO:0000313" key="3">
    <source>
        <dbReference type="Proteomes" id="UP000814385"/>
    </source>
</evidence>
<dbReference type="EMBL" id="JABFUC010000024">
    <property type="protein sequence ID" value="MCG6659837.1"/>
    <property type="molecule type" value="Genomic_DNA"/>
</dbReference>
<dbReference type="SUPFAM" id="SSF47413">
    <property type="entry name" value="lambda repressor-like DNA-binding domains"/>
    <property type="match status" value="1"/>
</dbReference>
<dbReference type="Gene3D" id="1.10.260.40">
    <property type="entry name" value="lambda repressor-like DNA-binding domains"/>
    <property type="match status" value="1"/>
</dbReference>
<proteinExistence type="predicted"/>
<accession>A0ABS9PDJ2</accession>
<name>A0ABS9PDJ2_9GAMM</name>
<evidence type="ECO:0000259" key="1">
    <source>
        <dbReference type="PROSITE" id="PS50943"/>
    </source>
</evidence>
<organism evidence="2 3">
    <name type="scientific">Billgrantia campisalis</name>
    <dbReference type="NCBI Taxonomy" id="74661"/>
    <lineage>
        <taxon>Bacteria</taxon>
        <taxon>Pseudomonadati</taxon>
        <taxon>Pseudomonadota</taxon>
        <taxon>Gammaproteobacteria</taxon>
        <taxon>Oceanospirillales</taxon>
        <taxon>Halomonadaceae</taxon>
        <taxon>Billgrantia</taxon>
    </lineage>
</organism>
<comment type="caution">
    <text evidence="2">The sequence shown here is derived from an EMBL/GenBank/DDBJ whole genome shotgun (WGS) entry which is preliminary data.</text>
</comment>
<dbReference type="InterPro" id="IPR010982">
    <property type="entry name" value="Lambda_DNA-bd_dom_sf"/>
</dbReference>
<dbReference type="InterPro" id="IPR001387">
    <property type="entry name" value="Cro/C1-type_HTH"/>
</dbReference>
<protein>
    <submittedName>
        <fullName evidence="2">Helix-turn-helix domain-containing protein</fullName>
    </submittedName>
</protein>
<reference evidence="2 3" key="1">
    <citation type="submission" date="2020-05" db="EMBL/GenBank/DDBJ databases">
        <title>Comparative genomic analysis of denitrifying bacteria from Halomonas genus.</title>
        <authorList>
            <person name="Wang L."/>
            <person name="Shao Z."/>
        </authorList>
    </citation>
    <scope>NUCLEOTIDE SEQUENCE [LARGE SCALE GENOMIC DNA]</scope>
    <source>
        <strain evidence="2 3">A4</strain>
    </source>
</reference>
<dbReference type="PROSITE" id="PS50943">
    <property type="entry name" value="HTH_CROC1"/>
    <property type="match status" value="1"/>
</dbReference>
<feature type="domain" description="HTH cro/C1-type" evidence="1">
    <location>
        <begin position="17"/>
        <end position="53"/>
    </location>
</feature>
<dbReference type="CDD" id="cd00093">
    <property type="entry name" value="HTH_XRE"/>
    <property type="match status" value="1"/>
</dbReference>
<sequence>MYHTGAPLQGADLMTAVIDRRRALGLTQSEFAKRLGISLRTYQEWEQGRRRPSGPAESMLRRAL</sequence>
<dbReference type="Proteomes" id="UP000814385">
    <property type="component" value="Unassembled WGS sequence"/>
</dbReference>